<evidence type="ECO:0000256" key="5">
    <source>
        <dbReference type="ARBA" id="ARBA00023002"/>
    </source>
</evidence>
<name>D6XY57_BACIE</name>
<reference evidence="9" key="1">
    <citation type="submission" date="2009-10" db="EMBL/GenBank/DDBJ databases">
        <title>Complete sequence of Bacillus selenitireducens MLS10.</title>
        <authorList>
            <consortium name="US DOE Joint Genome Institute"/>
            <person name="Lucas S."/>
            <person name="Copeland A."/>
            <person name="Lapidus A."/>
            <person name="Glavina del Rio T."/>
            <person name="Dalin E."/>
            <person name="Tice H."/>
            <person name="Bruce D."/>
            <person name="Goodwin L."/>
            <person name="Pitluck S."/>
            <person name="Sims D."/>
            <person name="Brettin T."/>
            <person name="Detter J.C."/>
            <person name="Han C."/>
            <person name="Larimer F."/>
            <person name="Land M."/>
            <person name="Hauser L."/>
            <person name="Kyrpides N."/>
            <person name="Ovchinnikova G."/>
            <person name="Stolz J."/>
        </authorList>
    </citation>
    <scope>NUCLEOTIDE SEQUENCE [LARGE SCALE GENOMIC DNA]</scope>
    <source>
        <strain evidence="9">MLS10</strain>
    </source>
</reference>
<evidence type="ECO:0000313" key="9">
    <source>
        <dbReference type="EMBL" id="ADH98130.1"/>
    </source>
</evidence>
<dbReference type="EMBL" id="CP001791">
    <property type="protein sequence ID" value="ADH98130.1"/>
    <property type="molecule type" value="Genomic_DNA"/>
</dbReference>
<dbReference type="SUPFAM" id="SSF51905">
    <property type="entry name" value="FAD/NAD(P)-binding domain"/>
    <property type="match status" value="1"/>
</dbReference>
<dbReference type="OrthoDB" id="9792592at2"/>
<evidence type="ECO:0000256" key="3">
    <source>
        <dbReference type="ARBA" id="ARBA00022630"/>
    </source>
</evidence>
<dbReference type="PRINTS" id="PR00411">
    <property type="entry name" value="PNDRDTASEI"/>
</dbReference>
<dbReference type="Proteomes" id="UP000000271">
    <property type="component" value="Chromosome"/>
</dbReference>
<evidence type="ECO:0000259" key="8">
    <source>
        <dbReference type="Pfam" id="PF07992"/>
    </source>
</evidence>
<keyword evidence="10" id="KW-1185">Reference proteome</keyword>
<dbReference type="PRINTS" id="PR00368">
    <property type="entry name" value="FADPNR"/>
</dbReference>
<evidence type="ECO:0000256" key="2">
    <source>
        <dbReference type="ARBA" id="ARBA00009130"/>
    </source>
</evidence>
<comment type="similarity">
    <text evidence="2">Belongs to the class-III pyridine nucleotide-disulfide oxidoreductase family.</text>
</comment>
<accession>D6XY57</accession>
<dbReference type="RefSeq" id="WP_013171559.1">
    <property type="nucleotide sequence ID" value="NC_014219.1"/>
</dbReference>
<keyword evidence="5" id="KW-0560">Oxidoreductase</keyword>
<dbReference type="InterPro" id="IPR004099">
    <property type="entry name" value="Pyr_nucl-diS_OxRdtase_dimer"/>
</dbReference>
<evidence type="ECO:0000313" key="10">
    <source>
        <dbReference type="Proteomes" id="UP000000271"/>
    </source>
</evidence>
<protein>
    <submittedName>
        <fullName evidence="9">FAD-dependent pyridine nucleotide-disulfide oxidoreductase</fullName>
    </submittedName>
</protein>
<evidence type="ECO:0000259" key="7">
    <source>
        <dbReference type="Pfam" id="PF02852"/>
    </source>
</evidence>
<dbReference type="eggNOG" id="COG0446">
    <property type="taxonomic scope" value="Bacteria"/>
</dbReference>
<keyword evidence="3" id="KW-0285">Flavoprotein</keyword>
<dbReference type="InterPro" id="IPR036188">
    <property type="entry name" value="FAD/NAD-bd_sf"/>
</dbReference>
<feature type="domain" description="FAD/NAD(P)-binding" evidence="8">
    <location>
        <begin position="2"/>
        <end position="304"/>
    </location>
</feature>
<dbReference type="AlphaFoldDB" id="D6XY57"/>
<dbReference type="SUPFAM" id="SSF55424">
    <property type="entry name" value="FAD/NAD-linked reductases, dimerisation (C-terminal) domain"/>
    <property type="match status" value="1"/>
</dbReference>
<dbReference type="InterPro" id="IPR016156">
    <property type="entry name" value="FAD/NAD-linked_Rdtase_dimer_sf"/>
</dbReference>
<evidence type="ECO:0000256" key="4">
    <source>
        <dbReference type="ARBA" id="ARBA00022827"/>
    </source>
</evidence>
<gene>
    <name evidence="9" type="ordered locus">Bsel_0594</name>
</gene>
<organism evidence="9 10">
    <name type="scientific">Bacillus selenitireducens (strain ATCC 700615 / DSM 15326 / MLS10)</name>
    <dbReference type="NCBI Taxonomy" id="439292"/>
    <lineage>
        <taxon>Bacteria</taxon>
        <taxon>Bacillati</taxon>
        <taxon>Bacillota</taxon>
        <taxon>Bacilli</taxon>
        <taxon>Bacillales</taxon>
        <taxon>Bacillaceae</taxon>
        <taxon>Salisediminibacterium</taxon>
    </lineage>
</organism>
<sequence length="454" mass="49427">MNIAVIGSTHAGTAAVKNMARLYPDATIHVYERNDNVSFLSCGLALYVGGVVQDAKALFYSSPDELSSMGIQVHMQHDVLNVDDENKTLRVKDLLTGEVRTDRFDKLVMTTGSWPVIPPIEGIGQDQILLAKNYNQANTIIKQTEHAHHITVIGAGYIGVELVEAFQQAGKSVTLVDGESRILSRYFDSAITDEVERALTDRGIELRLNETVQAFKGDGRVRQVVTNKGAVDTDLVILCVGFRPNTGLLTDKVDMLANGAIKVNEYMQTSHPDIFAAGDCCAISYNPTGEEAYIPLATNAVRTGTLVAHNLLTPRIPHPGTQGTSGLHLFGLNLASTGLTDTAATQAGLTLQEVTVQETNRPTFMPDAEEVRFTLRFDPVTRIIKGAQVLSKADVTQAINTMSVVIQKEMTIEELAFVDFFFQPHFNHPWHFLNKAGLAAIDALTPAEAVQAAR</sequence>
<feature type="domain" description="Pyridine nucleotide-disulphide oxidoreductase dimerisation" evidence="7">
    <location>
        <begin position="330"/>
        <end position="427"/>
    </location>
</feature>
<dbReference type="Gene3D" id="3.30.390.30">
    <property type="match status" value="1"/>
</dbReference>
<dbReference type="InterPro" id="IPR050260">
    <property type="entry name" value="FAD-bd_OxRdtase"/>
</dbReference>
<keyword evidence="6" id="KW-0676">Redox-active center</keyword>
<proteinExistence type="inferred from homology"/>
<dbReference type="Pfam" id="PF07992">
    <property type="entry name" value="Pyr_redox_2"/>
    <property type="match status" value="1"/>
</dbReference>
<dbReference type="PANTHER" id="PTHR43429:SF1">
    <property type="entry name" value="NAD(P)H SULFUR OXIDOREDUCTASE (COA-DEPENDENT)"/>
    <property type="match status" value="1"/>
</dbReference>
<dbReference type="InterPro" id="IPR023753">
    <property type="entry name" value="FAD/NAD-binding_dom"/>
</dbReference>
<dbReference type="Pfam" id="PF02852">
    <property type="entry name" value="Pyr_redox_dim"/>
    <property type="match status" value="1"/>
</dbReference>
<dbReference type="GO" id="GO:0016491">
    <property type="term" value="F:oxidoreductase activity"/>
    <property type="evidence" value="ECO:0007669"/>
    <property type="project" value="UniProtKB-KW"/>
</dbReference>
<dbReference type="HOGENOM" id="CLU_003291_1_0_9"/>
<evidence type="ECO:0000256" key="6">
    <source>
        <dbReference type="ARBA" id="ARBA00023284"/>
    </source>
</evidence>
<dbReference type="STRING" id="439292.Bsel_0594"/>
<keyword evidence="4" id="KW-0274">FAD</keyword>
<dbReference type="Gene3D" id="3.50.50.60">
    <property type="entry name" value="FAD/NAD(P)-binding domain"/>
    <property type="match status" value="2"/>
</dbReference>
<evidence type="ECO:0000256" key="1">
    <source>
        <dbReference type="ARBA" id="ARBA00001974"/>
    </source>
</evidence>
<dbReference type="KEGG" id="bse:Bsel_0594"/>
<comment type="cofactor">
    <cofactor evidence="1">
        <name>FAD</name>
        <dbReference type="ChEBI" id="CHEBI:57692"/>
    </cofactor>
</comment>
<dbReference type="PANTHER" id="PTHR43429">
    <property type="entry name" value="PYRIDINE NUCLEOTIDE-DISULFIDE OXIDOREDUCTASE DOMAIN-CONTAINING"/>
    <property type="match status" value="1"/>
</dbReference>